<proteinExistence type="predicted"/>
<dbReference type="CDD" id="cd02440">
    <property type="entry name" value="AdoMet_MTases"/>
    <property type="match status" value="1"/>
</dbReference>
<evidence type="ECO:0000313" key="2">
    <source>
        <dbReference type="EMBL" id="MBA9002280.1"/>
    </source>
</evidence>
<dbReference type="InterPro" id="IPR013216">
    <property type="entry name" value="Methyltransf_11"/>
</dbReference>
<dbReference type="AlphaFoldDB" id="A0A7W3R7F5"/>
<dbReference type="Proteomes" id="UP000539313">
    <property type="component" value="Unassembled WGS sequence"/>
</dbReference>
<dbReference type="RefSeq" id="WP_198679306.1">
    <property type="nucleotide sequence ID" value="NZ_JACJII010000001.1"/>
</dbReference>
<keyword evidence="3" id="KW-1185">Reference proteome</keyword>
<dbReference type="SUPFAM" id="SSF53335">
    <property type="entry name" value="S-adenosyl-L-methionine-dependent methyltransferases"/>
    <property type="match status" value="1"/>
</dbReference>
<accession>A0A7W3R7F5</accession>
<feature type="domain" description="Methyltransferase type 11" evidence="1">
    <location>
        <begin position="48"/>
        <end position="138"/>
    </location>
</feature>
<dbReference type="PANTHER" id="PTHR42912:SF93">
    <property type="entry name" value="N6-ADENOSINE-METHYLTRANSFERASE TMT1A"/>
    <property type="match status" value="1"/>
</dbReference>
<organism evidence="2 3">
    <name type="scientific">Thermomonospora cellulosilytica</name>
    <dbReference type="NCBI Taxonomy" id="1411118"/>
    <lineage>
        <taxon>Bacteria</taxon>
        <taxon>Bacillati</taxon>
        <taxon>Actinomycetota</taxon>
        <taxon>Actinomycetes</taxon>
        <taxon>Streptosporangiales</taxon>
        <taxon>Thermomonosporaceae</taxon>
        <taxon>Thermomonospora</taxon>
    </lineage>
</organism>
<protein>
    <submittedName>
        <fullName evidence="2">SAM-dependent methyltransferase</fullName>
    </submittedName>
</protein>
<name>A0A7W3R7F5_9ACTN</name>
<dbReference type="Gene3D" id="3.40.50.150">
    <property type="entry name" value="Vaccinia Virus protein VP39"/>
    <property type="match status" value="1"/>
</dbReference>
<gene>
    <name evidence="2" type="ORF">HNR21_001162</name>
</gene>
<keyword evidence="2" id="KW-0808">Transferase</keyword>
<dbReference type="InterPro" id="IPR050508">
    <property type="entry name" value="Methyltransf_Superfamily"/>
</dbReference>
<dbReference type="GO" id="GO:0032259">
    <property type="term" value="P:methylation"/>
    <property type="evidence" value="ECO:0007669"/>
    <property type="project" value="UniProtKB-KW"/>
</dbReference>
<dbReference type="Pfam" id="PF08241">
    <property type="entry name" value="Methyltransf_11"/>
    <property type="match status" value="1"/>
</dbReference>
<dbReference type="PANTHER" id="PTHR42912">
    <property type="entry name" value="METHYLTRANSFERASE"/>
    <property type="match status" value="1"/>
</dbReference>
<sequence>MTNAFDVFERELWDGRADAYEQGFARLTAYTVGPLLDAAGVGAGTRMLDVGTGPGIVAAGAVRRGASVTAVDADPGMARTAARNVPEADVDVAVLPSLPYGDEAFDAVVGNFVINHVGEPVTAVRELLRVLRPGGRLALTCWVLPPSGALALLKEAMDEVGVQWPDDIPVTPFMEYGNPDAFAGLLREAGAGEAGVEALDWEHVIDPEEWWRTGAMARVGSNAVVLARQDEATIAKVKAAYGRRVEEHRRPDGEVAVPAHALLARGVRLSTG</sequence>
<dbReference type="GO" id="GO:0008757">
    <property type="term" value="F:S-adenosylmethionine-dependent methyltransferase activity"/>
    <property type="evidence" value="ECO:0007669"/>
    <property type="project" value="InterPro"/>
</dbReference>
<evidence type="ECO:0000313" key="3">
    <source>
        <dbReference type="Proteomes" id="UP000539313"/>
    </source>
</evidence>
<evidence type="ECO:0000259" key="1">
    <source>
        <dbReference type="Pfam" id="PF08241"/>
    </source>
</evidence>
<comment type="caution">
    <text evidence="2">The sequence shown here is derived from an EMBL/GenBank/DDBJ whole genome shotgun (WGS) entry which is preliminary data.</text>
</comment>
<keyword evidence="2" id="KW-0489">Methyltransferase</keyword>
<reference evidence="2 3" key="1">
    <citation type="submission" date="2020-08" db="EMBL/GenBank/DDBJ databases">
        <title>Sequencing the genomes of 1000 actinobacteria strains.</title>
        <authorList>
            <person name="Klenk H.-P."/>
        </authorList>
    </citation>
    <scope>NUCLEOTIDE SEQUENCE [LARGE SCALE GENOMIC DNA]</scope>
    <source>
        <strain evidence="2 3">DSM 45823</strain>
    </source>
</reference>
<dbReference type="EMBL" id="JACJII010000001">
    <property type="protein sequence ID" value="MBA9002280.1"/>
    <property type="molecule type" value="Genomic_DNA"/>
</dbReference>
<dbReference type="InterPro" id="IPR029063">
    <property type="entry name" value="SAM-dependent_MTases_sf"/>
</dbReference>